<gene>
    <name evidence="3" type="ORF">DID87_01355</name>
</gene>
<evidence type="ECO:0000259" key="2">
    <source>
        <dbReference type="PROSITE" id="PS50206"/>
    </source>
</evidence>
<keyword evidence="1" id="KW-1133">Transmembrane helix</keyword>
<reference evidence="3 4" key="1">
    <citation type="submission" date="2018-05" db="EMBL/GenBank/DDBJ databases">
        <title>Lactobacillus sanfranciscensis Ah4 draft denome sequence.</title>
        <authorList>
            <person name="Zhang G."/>
        </authorList>
    </citation>
    <scope>NUCLEOTIDE SEQUENCE [LARGE SCALE GENOMIC DNA]</scope>
    <source>
        <strain evidence="3 4">Ah4</strain>
    </source>
</reference>
<organism evidence="3 4">
    <name type="scientific">Fructilactobacillus sanfranciscensis</name>
    <name type="common">Lactobacillus sanfranciscensis</name>
    <dbReference type="NCBI Taxonomy" id="1625"/>
    <lineage>
        <taxon>Bacteria</taxon>
        <taxon>Bacillati</taxon>
        <taxon>Bacillota</taxon>
        <taxon>Bacilli</taxon>
        <taxon>Lactobacillales</taxon>
        <taxon>Lactobacillaceae</taxon>
        <taxon>Fructilactobacillus</taxon>
    </lineage>
</organism>
<feature type="transmembrane region" description="Helical" evidence="1">
    <location>
        <begin position="6"/>
        <end position="31"/>
    </location>
</feature>
<dbReference type="InterPro" id="IPR001763">
    <property type="entry name" value="Rhodanese-like_dom"/>
</dbReference>
<feature type="domain" description="Rhodanese" evidence="2">
    <location>
        <begin position="51"/>
        <end position="136"/>
    </location>
</feature>
<dbReference type="Proteomes" id="UP000313312">
    <property type="component" value="Unassembled WGS sequence"/>
</dbReference>
<keyword evidence="1" id="KW-0472">Membrane</keyword>
<accession>A0A5C4TLK2</accession>
<dbReference type="PROSITE" id="PS50206">
    <property type="entry name" value="RHODANESE_3"/>
    <property type="match status" value="1"/>
</dbReference>
<dbReference type="SUPFAM" id="SSF52821">
    <property type="entry name" value="Rhodanese/Cell cycle control phosphatase"/>
    <property type="match status" value="1"/>
</dbReference>
<dbReference type="PANTHER" id="PTHR43031">
    <property type="entry name" value="FAD-DEPENDENT OXIDOREDUCTASE"/>
    <property type="match status" value="1"/>
</dbReference>
<dbReference type="AlphaFoldDB" id="A0A5C4TLK2"/>
<evidence type="ECO:0000313" key="3">
    <source>
        <dbReference type="EMBL" id="TNK91020.1"/>
    </source>
</evidence>
<name>A0A5C4TLK2_FRUSA</name>
<dbReference type="PANTHER" id="PTHR43031:SF18">
    <property type="entry name" value="RHODANESE-RELATED SULFURTRANSFERASES"/>
    <property type="match status" value="1"/>
</dbReference>
<keyword evidence="1" id="KW-0812">Transmembrane</keyword>
<dbReference type="RefSeq" id="WP_014081928.1">
    <property type="nucleotide sequence ID" value="NZ_BAAAXT010000017.1"/>
</dbReference>
<proteinExistence type="predicted"/>
<dbReference type="SMART" id="SM00450">
    <property type="entry name" value="RHOD"/>
    <property type="match status" value="1"/>
</dbReference>
<comment type="caution">
    <text evidence="3">The sequence shown here is derived from an EMBL/GenBank/DDBJ whole genome shotgun (WGS) entry which is preliminary data.</text>
</comment>
<dbReference type="EMBL" id="QFCR01000002">
    <property type="protein sequence ID" value="TNK91020.1"/>
    <property type="molecule type" value="Genomic_DNA"/>
</dbReference>
<dbReference type="Pfam" id="PF00581">
    <property type="entry name" value="Rhodanese"/>
    <property type="match status" value="1"/>
</dbReference>
<evidence type="ECO:0000256" key="1">
    <source>
        <dbReference type="SAM" id="Phobius"/>
    </source>
</evidence>
<protein>
    <submittedName>
        <fullName evidence="3">Rhodanese-like domain-containing protein</fullName>
    </submittedName>
</protein>
<dbReference type="OMA" id="YQLKGGF"/>
<evidence type="ECO:0000313" key="4">
    <source>
        <dbReference type="Proteomes" id="UP000313312"/>
    </source>
</evidence>
<sequence>MSGFASFLNSITMFLVAIVVIIALWSAVHYFNVFRTKRYAKFLSEDEFRQGIRKAQVIDLREANAFSNGHIMGARNIPYSTFKNFYTDLRPDLPVFLYDQTKTLSMRAAKFLNKKGFKNISILDEGYQKWDGKVKKG</sequence>
<dbReference type="CDD" id="cd00158">
    <property type="entry name" value="RHOD"/>
    <property type="match status" value="1"/>
</dbReference>
<dbReference type="InterPro" id="IPR050229">
    <property type="entry name" value="GlpE_sulfurtransferase"/>
</dbReference>
<dbReference type="Gene3D" id="3.40.250.10">
    <property type="entry name" value="Rhodanese-like domain"/>
    <property type="match status" value="1"/>
</dbReference>
<dbReference type="InterPro" id="IPR036873">
    <property type="entry name" value="Rhodanese-like_dom_sf"/>
</dbReference>